<dbReference type="EC" id="4.1.1.5" evidence="4"/>
<gene>
    <name evidence="9" type="primary">aldB_2</name>
    <name evidence="9" type="ORF">NCTC13635_07430</name>
</gene>
<dbReference type="AlphaFoldDB" id="A0A447S852"/>
<evidence type="ECO:0000256" key="3">
    <source>
        <dbReference type="ARBA" id="ARBA00007106"/>
    </source>
</evidence>
<comment type="pathway">
    <text evidence="2">Polyol metabolism; (R,R)-butane-2,3-diol biosynthesis; (R,R)-butane-2,3-diol from pyruvate: step 2/3.</text>
</comment>
<dbReference type="EMBL" id="LR134162">
    <property type="protein sequence ID" value="VEB08281.1"/>
    <property type="molecule type" value="Genomic_DNA"/>
</dbReference>
<keyword evidence="7" id="KW-0005">Acetoin biosynthesis</keyword>
<evidence type="ECO:0000256" key="2">
    <source>
        <dbReference type="ARBA" id="ARBA00005170"/>
    </source>
</evidence>
<dbReference type="PANTHER" id="PTHR35524:SF1">
    <property type="entry name" value="ALPHA-ACETOLACTATE DECARBOXYLASE"/>
    <property type="match status" value="1"/>
</dbReference>
<comment type="catalytic activity">
    <reaction evidence="1">
        <text>(2S)-2-acetolactate + H(+) = (R)-acetoin + CO2</text>
        <dbReference type="Rhea" id="RHEA:21580"/>
        <dbReference type="ChEBI" id="CHEBI:15378"/>
        <dbReference type="ChEBI" id="CHEBI:15686"/>
        <dbReference type="ChEBI" id="CHEBI:16526"/>
        <dbReference type="ChEBI" id="CHEBI:58476"/>
        <dbReference type="EC" id="4.1.1.5"/>
    </reaction>
</comment>
<protein>
    <recommendedName>
        <fullName evidence="5">Alpha-acetolactate decarboxylase</fullName>
        <ecNumber evidence="4">4.1.1.5</ecNumber>
    </recommendedName>
</protein>
<evidence type="ECO:0000313" key="10">
    <source>
        <dbReference type="Proteomes" id="UP000282433"/>
    </source>
</evidence>
<evidence type="ECO:0000313" key="9">
    <source>
        <dbReference type="EMBL" id="VEB08281.1"/>
    </source>
</evidence>
<dbReference type="SUPFAM" id="SSF117856">
    <property type="entry name" value="AF0104/ALDC/Ptd012-like"/>
    <property type="match status" value="1"/>
</dbReference>
<accession>A0A447S852</accession>
<dbReference type="Proteomes" id="UP000282433">
    <property type="component" value="Chromosome"/>
</dbReference>
<dbReference type="PANTHER" id="PTHR35524">
    <property type="entry name" value="ALPHA-ACETOLACTATE DECARBOXYLASE"/>
    <property type="match status" value="1"/>
</dbReference>
<evidence type="ECO:0000256" key="6">
    <source>
        <dbReference type="ARBA" id="ARBA00022793"/>
    </source>
</evidence>
<dbReference type="GO" id="GO:0045151">
    <property type="term" value="P:acetoin biosynthetic process"/>
    <property type="evidence" value="ECO:0007669"/>
    <property type="project" value="UniProtKB-KW"/>
</dbReference>
<dbReference type="Pfam" id="PF03306">
    <property type="entry name" value="AAL_decarboxy"/>
    <property type="match status" value="1"/>
</dbReference>
<keyword evidence="6" id="KW-0210">Decarboxylase</keyword>
<dbReference type="InterPro" id="IPR005128">
    <property type="entry name" value="Acetolactate_a_deCO2ase"/>
</dbReference>
<comment type="similarity">
    <text evidence="3">Belongs to the alpha-acetolactate decarboxylase family.</text>
</comment>
<organism evidence="9 10">
    <name type="scientific">Klebsiella pneumoniae</name>
    <dbReference type="NCBI Taxonomy" id="573"/>
    <lineage>
        <taxon>Bacteria</taxon>
        <taxon>Pseudomonadati</taxon>
        <taxon>Pseudomonadota</taxon>
        <taxon>Gammaproteobacteria</taxon>
        <taxon>Enterobacterales</taxon>
        <taxon>Enterobacteriaceae</taxon>
        <taxon>Klebsiella/Raoultella group</taxon>
        <taxon>Klebsiella</taxon>
        <taxon>Klebsiella pneumoniae complex</taxon>
    </lineage>
</organism>
<evidence type="ECO:0000256" key="8">
    <source>
        <dbReference type="ARBA" id="ARBA00023239"/>
    </source>
</evidence>
<keyword evidence="8 9" id="KW-0456">Lyase</keyword>
<reference evidence="9 10" key="1">
    <citation type="submission" date="2018-12" db="EMBL/GenBank/DDBJ databases">
        <authorList>
            <consortium name="Pathogen Informatics"/>
        </authorList>
    </citation>
    <scope>NUCLEOTIDE SEQUENCE [LARGE SCALE GENOMIC DNA]</scope>
    <source>
        <strain evidence="9 10">NCTC13635</strain>
    </source>
</reference>
<name>A0A447S852_KLEPN</name>
<dbReference type="Gene3D" id="3.30.1330.80">
    <property type="entry name" value="Hypothetical protein, similar to alpha- acetolactate decarboxylase, domain 2"/>
    <property type="match status" value="1"/>
</dbReference>
<dbReference type="UniPathway" id="UPA00626">
    <property type="reaction ID" value="UER00678"/>
</dbReference>
<sequence length="145" mass="16234">MSRQQLHEVIDQQIPSDNLFCALRIDGHFRHAHTRTVPRQTPPYRAMTDVLDDQPVFRFNQREGVLVGFRTPQHMQGSTSPGITSILLPMTAKGGGHLLDYQLDHGVLTFGEIPQADDRPARDSAFLQANLHPDNLDAAIRSVES</sequence>
<dbReference type="GO" id="GO:0047605">
    <property type="term" value="F:acetolactate decarboxylase activity"/>
    <property type="evidence" value="ECO:0007669"/>
    <property type="project" value="UniProtKB-EC"/>
</dbReference>
<evidence type="ECO:0000256" key="4">
    <source>
        <dbReference type="ARBA" id="ARBA00013204"/>
    </source>
</evidence>
<proteinExistence type="inferred from homology"/>
<evidence type="ECO:0000256" key="7">
    <source>
        <dbReference type="ARBA" id="ARBA00023061"/>
    </source>
</evidence>
<evidence type="ECO:0000256" key="1">
    <source>
        <dbReference type="ARBA" id="ARBA00001784"/>
    </source>
</evidence>
<evidence type="ECO:0000256" key="5">
    <source>
        <dbReference type="ARBA" id="ARBA00020164"/>
    </source>
</evidence>